<evidence type="ECO:0000256" key="2">
    <source>
        <dbReference type="ARBA" id="ARBA00022729"/>
    </source>
</evidence>
<dbReference type="EMBL" id="QJJK01000029">
    <property type="protein sequence ID" value="PXW50287.1"/>
    <property type="molecule type" value="Genomic_DNA"/>
</dbReference>
<organism evidence="6 7">
    <name type="scientific">Chelatococcus asaccharovorans</name>
    <dbReference type="NCBI Taxonomy" id="28210"/>
    <lineage>
        <taxon>Bacteria</taxon>
        <taxon>Pseudomonadati</taxon>
        <taxon>Pseudomonadota</taxon>
        <taxon>Alphaproteobacteria</taxon>
        <taxon>Hyphomicrobiales</taxon>
        <taxon>Chelatococcaceae</taxon>
        <taxon>Chelatococcus</taxon>
    </lineage>
</organism>
<keyword evidence="2 4" id="KW-0732">Signal</keyword>
<evidence type="ECO:0000256" key="1">
    <source>
        <dbReference type="ARBA" id="ARBA00010062"/>
    </source>
</evidence>
<keyword evidence="3" id="KW-0029">Amino-acid transport</keyword>
<evidence type="ECO:0000313" key="7">
    <source>
        <dbReference type="Proteomes" id="UP000248021"/>
    </source>
</evidence>
<evidence type="ECO:0000259" key="5">
    <source>
        <dbReference type="Pfam" id="PF13458"/>
    </source>
</evidence>
<gene>
    <name evidence="6" type="ORF">C7450_12916</name>
</gene>
<keyword evidence="7" id="KW-1185">Reference proteome</keyword>
<dbReference type="RefSeq" id="WP_170147570.1">
    <property type="nucleotide sequence ID" value="NZ_JAHBRY010000004.1"/>
</dbReference>
<reference evidence="6 7" key="1">
    <citation type="submission" date="2018-05" db="EMBL/GenBank/DDBJ databases">
        <title>Genomic Encyclopedia of Type Strains, Phase IV (KMG-IV): sequencing the most valuable type-strain genomes for metagenomic binning, comparative biology and taxonomic classification.</title>
        <authorList>
            <person name="Goeker M."/>
        </authorList>
    </citation>
    <scope>NUCLEOTIDE SEQUENCE [LARGE SCALE GENOMIC DNA]</scope>
    <source>
        <strain evidence="6 7">DSM 6462</strain>
    </source>
</reference>
<dbReference type="SUPFAM" id="SSF53822">
    <property type="entry name" value="Periplasmic binding protein-like I"/>
    <property type="match status" value="1"/>
</dbReference>
<evidence type="ECO:0000256" key="3">
    <source>
        <dbReference type="ARBA" id="ARBA00022970"/>
    </source>
</evidence>
<keyword evidence="3" id="KW-0813">Transport</keyword>
<dbReference type="InterPro" id="IPR028082">
    <property type="entry name" value="Peripla_BP_I"/>
</dbReference>
<evidence type="ECO:0000313" key="6">
    <source>
        <dbReference type="EMBL" id="PXW50287.1"/>
    </source>
</evidence>
<dbReference type="InterPro" id="IPR028081">
    <property type="entry name" value="Leu-bd"/>
</dbReference>
<dbReference type="GO" id="GO:0006865">
    <property type="term" value="P:amino acid transport"/>
    <property type="evidence" value="ECO:0007669"/>
    <property type="project" value="UniProtKB-KW"/>
</dbReference>
<comment type="similarity">
    <text evidence="1">Belongs to the leucine-binding protein family.</text>
</comment>
<sequence>MKVKLRACIAGALALSTAAGAANAADTIQIGAPLELSGRFVAFGAAGKRGAEMALETFKGEVNGKKVEFLFRDIQSDPQAAVASINELTEQTKVKYIFGPIASVMFAAVIPAWRQQKPVWIGHGSVTTRTEEEVGGERRFFHTYPYAYHYHQTMSAGLKSIIGSGKKIVIVYSDDAYGRTSLPFARQFYKEAGFEIAGEELVRQGAADYNPILTKIRRLRPEALVTLVQTSDLVTLAKQIKIAGINIPYLVDGLDVLLEEWQKAAGDAQEGWIGLSGYIHGMERPASKDRPDIFPSLSDWEKRFRDKYQVEPTYLDAGAYSAASLLLMALEKAGDDPDKVVEELEKLNTETLVGPGRFTKTSTGGTVHQAFESLMIAQRQNGKSIILYPPEVKTGEIKARTE</sequence>
<evidence type="ECO:0000256" key="4">
    <source>
        <dbReference type="SAM" id="SignalP"/>
    </source>
</evidence>
<feature type="domain" description="Leucine-binding protein" evidence="5">
    <location>
        <begin position="27"/>
        <end position="369"/>
    </location>
</feature>
<feature type="chain" id="PRO_5015983511" evidence="4">
    <location>
        <begin position="25"/>
        <end position="402"/>
    </location>
</feature>
<dbReference type="Proteomes" id="UP000248021">
    <property type="component" value="Unassembled WGS sequence"/>
</dbReference>
<dbReference type="Gene3D" id="3.40.50.2300">
    <property type="match status" value="3"/>
</dbReference>
<proteinExistence type="inferred from homology"/>
<protein>
    <submittedName>
        <fullName evidence="6">Amino acid/amide ABC transporter substrate-binding protein (HAAT family)</fullName>
    </submittedName>
</protein>
<name>A0A2V3TRU9_9HYPH</name>
<accession>A0A2V3TRU9</accession>
<dbReference type="InterPro" id="IPR051010">
    <property type="entry name" value="BCAA_transport"/>
</dbReference>
<dbReference type="Pfam" id="PF13458">
    <property type="entry name" value="Peripla_BP_6"/>
    <property type="match status" value="1"/>
</dbReference>
<feature type="signal peptide" evidence="4">
    <location>
        <begin position="1"/>
        <end position="24"/>
    </location>
</feature>
<dbReference type="PANTHER" id="PTHR30483">
    <property type="entry name" value="LEUCINE-SPECIFIC-BINDING PROTEIN"/>
    <property type="match status" value="1"/>
</dbReference>
<dbReference type="PANTHER" id="PTHR30483:SF6">
    <property type="entry name" value="PERIPLASMIC BINDING PROTEIN OF ABC TRANSPORTER FOR NATURAL AMINO ACIDS"/>
    <property type="match status" value="1"/>
</dbReference>
<comment type="caution">
    <text evidence="6">The sequence shown here is derived from an EMBL/GenBank/DDBJ whole genome shotgun (WGS) entry which is preliminary data.</text>
</comment>
<dbReference type="AlphaFoldDB" id="A0A2V3TRU9"/>